<dbReference type="AlphaFoldDB" id="A0A8I1IRZ6"/>
<organism evidence="2 3">
    <name type="scientific">Paenibacillus polymyxa</name>
    <name type="common">Bacillus polymyxa</name>
    <dbReference type="NCBI Taxonomy" id="1406"/>
    <lineage>
        <taxon>Bacteria</taxon>
        <taxon>Bacillati</taxon>
        <taxon>Bacillota</taxon>
        <taxon>Bacilli</taxon>
        <taxon>Bacillales</taxon>
        <taxon>Paenibacillaceae</taxon>
        <taxon>Paenibacillus</taxon>
    </lineage>
</organism>
<accession>A0A8I1IRZ6</accession>
<dbReference type="EMBL" id="JAEHFQ010000001">
    <property type="protein sequence ID" value="MBM0631968.1"/>
    <property type="molecule type" value="Genomic_DNA"/>
</dbReference>
<dbReference type="Pfam" id="PF09682">
    <property type="entry name" value="Phage_holin_6_1"/>
    <property type="match status" value="1"/>
</dbReference>
<evidence type="ECO:0000313" key="3">
    <source>
        <dbReference type="Proteomes" id="UP000650605"/>
    </source>
</evidence>
<feature type="transmembrane region" description="Helical" evidence="1">
    <location>
        <begin position="12"/>
        <end position="31"/>
    </location>
</feature>
<keyword evidence="1" id="KW-0472">Membrane</keyword>
<keyword evidence="1" id="KW-1133">Transmembrane helix</keyword>
<dbReference type="RefSeq" id="WP_165144871.1">
    <property type="nucleotide sequence ID" value="NZ_JAEHFQ010000001.1"/>
</dbReference>
<gene>
    <name evidence="2" type="ORF">JDW19_02345</name>
</gene>
<sequence>MQNVIETIQPAINTIVTAIVGVLVTFALAGINTLKNKANNWLDARTTAAQREVIHKVAGEAFALAQTTFKDAGGVRKMQEALQYASLRLTEQGIVVTSTELQAAIEKAYLEFNSKQKQQTGIVTVEPQINIEEASQVAAKEAVSGLAAKLNDFLAQATAEVSNTVPAQVQSEPILAPAESVQTPVTTE</sequence>
<protein>
    <recommendedName>
        <fullName evidence="4">Phage holin, LL-H family</fullName>
    </recommendedName>
</protein>
<dbReference type="InterPro" id="IPR010026">
    <property type="entry name" value="Phage_holin_LL-H"/>
</dbReference>
<reference evidence="2" key="1">
    <citation type="submission" date="2020-12" db="EMBL/GenBank/DDBJ databases">
        <title>Paenibacillus polymyxa LMG 27872: a double-edged sword.</title>
        <authorList>
            <person name="Langendries S."/>
            <person name="Garcia Mendez S."/>
            <person name="Beirinckx S."/>
            <person name="Viaene T."/>
            <person name="Baeyen S."/>
            <person name="Goeminne G."/>
            <person name="Willems A."/>
            <person name="Debode J."/>
            <person name="Goormachtig S."/>
        </authorList>
    </citation>
    <scope>NUCLEOTIDE SEQUENCE</scope>
    <source>
        <strain evidence="2">LMG 27872</strain>
    </source>
</reference>
<evidence type="ECO:0000256" key="1">
    <source>
        <dbReference type="SAM" id="Phobius"/>
    </source>
</evidence>
<evidence type="ECO:0008006" key="4">
    <source>
        <dbReference type="Google" id="ProtNLM"/>
    </source>
</evidence>
<name>A0A8I1IRZ6_PAEPO</name>
<proteinExistence type="predicted"/>
<keyword evidence="1" id="KW-0812">Transmembrane</keyword>
<dbReference type="Proteomes" id="UP000650605">
    <property type="component" value="Unassembled WGS sequence"/>
</dbReference>
<comment type="caution">
    <text evidence="2">The sequence shown here is derived from an EMBL/GenBank/DDBJ whole genome shotgun (WGS) entry which is preliminary data.</text>
</comment>
<evidence type="ECO:0000313" key="2">
    <source>
        <dbReference type="EMBL" id="MBM0631968.1"/>
    </source>
</evidence>